<dbReference type="RefSeq" id="WP_117597130.1">
    <property type="nucleotide sequence ID" value="NZ_JAHYMS010000029.1"/>
</dbReference>
<dbReference type="AlphaFoldDB" id="A0A7J5RQA0"/>
<dbReference type="Proteomes" id="UP001181239">
    <property type="component" value="Unassembled WGS sequence"/>
</dbReference>
<organism evidence="1 3">
    <name type="scientific">Phocaeicola vulgatus</name>
    <name type="common">Bacteroides vulgatus</name>
    <dbReference type="NCBI Taxonomy" id="821"/>
    <lineage>
        <taxon>Bacteria</taxon>
        <taxon>Pseudomonadati</taxon>
        <taxon>Bacteroidota</taxon>
        <taxon>Bacteroidia</taxon>
        <taxon>Bacteroidales</taxon>
        <taxon>Bacteroidaceae</taxon>
        <taxon>Phocaeicola</taxon>
    </lineage>
</organism>
<reference evidence="2" key="2">
    <citation type="submission" date="2023-10" db="EMBL/GenBank/DDBJ databases">
        <title>Genome of Potential pathogenic bacteria in Crohn's disease.</title>
        <authorList>
            <person name="Rodriguez-Palacios A."/>
        </authorList>
    </citation>
    <scope>NUCLEOTIDE SEQUENCE</scope>
    <source>
        <strain evidence="2">CavFT-hAR11</strain>
    </source>
</reference>
<evidence type="ECO:0000313" key="3">
    <source>
        <dbReference type="Proteomes" id="UP000462922"/>
    </source>
</evidence>
<dbReference type="EMBL" id="WDAX01000053">
    <property type="protein sequence ID" value="KAB6569149.1"/>
    <property type="molecule type" value="Genomic_DNA"/>
</dbReference>
<dbReference type="Proteomes" id="UP000462922">
    <property type="component" value="Unassembled WGS sequence"/>
</dbReference>
<reference evidence="1 3" key="1">
    <citation type="journal article" date="2019" name="Nat. Med.">
        <title>A library of human gut bacterial isolates paired with longitudinal multiomics data enables mechanistic microbiome research.</title>
        <authorList>
            <person name="Poyet M."/>
            <person name="Groussin M."/>
            <person name="Gibbons S.M."/>
            <person name="Avila-Pacheco J."/>
            <person name="Jiang X."/>
            <person name="Kearney S.M."/>
            <person name="Perrotta A.R."/>
            <person name="Berdy B."/>
            <person name="Zhao S."/>
            <person name="Lieberman T.D."/>
            <person name="Swanson P.K."/>
            <person name="Smith M."/>
            <person name="Roesemann S."/>
            <person name="Alexander J.E."/>
            <person name="Rich S.A."/>
            <person name="Livny J."/>
            <person name="Vlamakis H."/>
            <person name="Clish C."/>
            <person name="Bullock K."/>
            <person name="Deik A."/>
            <person name="Scott J."/>
            <person name="Pierce K.A."/>
            <person name="Xavier R.J."/>
            <person name="Alm E.J."/>
        </authorList>
    </citation>
    <scope>NUCLEOTIDE SEQUENCE [LARGE SCALE GENOMIC DNA]</scope>
    <source>
        <strain evidence="1 3">BIOML-A110</strain>
    </source>
</reference>
<protein>
    <submittedName>
        <fullName evidence="1">Uncharacterized protein</fullName>
    </submittedName>
</protein>
<proteinExistence type="predicted"/>
<evidence type="ECO:0000313" key="2">
    <source>
        <dbReference type="EMBL" id="MDU0239113.1"/>
    </source>
</evidence>
<sequence length="93" mass="10890">MKDQIRLLRNCIHKDIPAVVFQGDDSCVEEILMAAKEIYQKHGCSKEFLYDWQLLIEEVKAYQKESPHTVHLPKLSLTETELIQEEMTRKGVM</sequence>
<name>A0A7J5RQA0_PHOVU</name>
<accession>A0A7J5RQA0</accession>
<dbReference type="EMBL" id="JAWDET010000002">
    <property type="protein sequence ID" value="MDU0239113.1"/>
    <property type="molecule type" value="Genomic_DNA"/>
</dbReference>
<comment type="caution">
    <text evidence="1">The sequence shown here is derived from an EMBL/GenBank/DDBJ whole genome shotgun (WGS) entry which is preliminary data.</text>
</comment>
<gene>
    <name evidence="1" type="ORF">GAY76_18385</name>
    <name evidence="2" type="ORF">RVH43_00290</name>
</gene>
<evidence type="ECO:0000313" key="1">
    <source>
        <dbReference type="EMBL" id="KAB6569149.1"/>
    </source>
</evidence>